<feature type="domain" description="Enoyl reductase (ER)" evidence="1">
    <location>
        <begin position="11"/>
        <end position="306"/>
    </location>
</feature>
<evidence type="ECO:0000313" key="2">
    <source>
        <dbReference type="EMBL" id="KZM34795.1"/>
    </source>
</evidence>
<protein>
    <submittedName>
        <fullName evidence="2">Quinone oxidoreductase 1</fullName>
        <ecNumber evidence="2">1.6.5.5</ecNumber>
    </submittedName>
</protein>
<dbReference type="PATRIC" id="fig|43678.3.peg.2722"/>
<evidence type="ECO:0000313" key="5">
    <source>
        <dbReference type="Proteomes" id="UP000093412"/>
    </source>
</evidence>
<dbReference type="EMBL" id="LRIE01000077">
    <property type="protein sequence ID" value="KZM34795.1"/>
    <property type="molecule type" value="Genomic_DNA"/>
</dbReference>
<gene>
    <name evidence="2" type="primary">qorA_3</name>
    <name evidence="3" type="synonym">qorA_1</name>
    <name evidence="3" type="ORF">OERS_11380</name>
    <name evidence="2" type="ORF">OJAG_26010</name>
</gene>
<dbReference type="Gene3D" id="3.90.180.10">
    <property type="entry name" value="Medium-chain alcohol dehydrogenases, catalytic domain"/>
    <property type="match status" value="1"/>
</dbReference>
<reference evidence="2 4" key="1">
    <citation type="submission" date="2016-01" db="EMBL/GenBank/DDBJ databases">
        <title>Genome sequence of Oerskovia enterophila VJag, an agar and cellulose degrading bacterium.</title>
        <authorList>
            <person name="Poehlein A."/>
            <person name="Jag V."/>
            <person name="Bengelsdorf F."/>
            <person name="Duerre P."/>
            <person name="Daniel R."/>
        </authorList>
    </citation>
    <scope>NUCLEOTIDE SEQUENCE [LARGE SCALE GENOMIC DNA]</scope>
    <source>
        <strain evidence="2 4">VJag</strain>
    </source>
</reference>
<dbReference type="InterPro" id="IPR013154">
    <property type="entry name" value="ADH-like_N"/>
</dbReference>
<dbReference type="InterPro" id="IPR052585">
    <property type="entry name" value="Lipid_raft_assoc_Zn_ADH"/>
</dbReference>
<dbReference type="Proteomes" id="UP000093412">
    <property type="component" value="Unassembled WGS sequence"/>
</dbReference>
<comment type="caution">
    <text evidence="2">The sequence shown here is derived from an EMBL/GenBank/DDBJ whole genome shotgun (WGS) entry which is preliminary data.</text>
</comment>
<dbReference type="Pfam" id="PF08240">
    <property type="entry name" value="ADH_N"/>
    <property type="match status" value="1"/>
</dbReference>
<dbReference type="Proteomes" id="UP000076447">
    <property type="component" value="Unassembled WGS sequence"/>
</dbReference>
<dbReference type="Pfam" id="PF13602">
    <property type="entry name" value="ADH_zinc_N_2"/>
    <property type="match status" value="1"/>
</dbReference>
<dbReference type="OrthoDB" id="3175656at2"/>
<sequence length="308" mass="30984">MSTAIFYDRHGGVDVLRVGDEPVPAPGDGELVVANRVIGVNPADVKKLAGKFGGAGEFPQVLGFEAAGVVEAVGEGVEGFSVGDEVVWSGTGAQRERSVVQAAKTRAKPANVSFEQAAVLPVAAAAAFSALAQAGVGDKDVVLIHGASGGVGSAAVQIAKALGARVVGSASAANHDYLRGLDATPVAYGPGLTDAVRALPDGLSEVTAVVDLVGSPETVAQTVQLLGTDGLTRDGSPRAVTLVETEESLAAGIATKTSRKGALREALALAEAGLLTLEISARFPLTEAAWAVQQVADGHVRGKVVLEV</sequence>
<dbReference type="PANTHER" id="PTHR43482:SF1">
    <property type="entry name" value="PROTEIN AST1-RELATED"/>
    <property type="match status" value="1"/>
</dbReference>
<keyword evidence="2" id="KW-0560">Oxidoreductase</keyword>
<name>A0A163R2S5_9CELL</name>
<reference evidence="3 5" key="2">
    <citation type="submission" date="2016-06" db="EMBL/GenBank/DDBJ databases">
        <title>Genome sequence of Oerskovia enterophila DSM 43852.</title>
        <authorList>
            <person name="Poehlein A."/>
            <person name="Jag V."/>
            <person name="Bengelsdorf F.R."/>
            <person name="Daniel R."/>
            <person name="Duerre P."/>
        </authorList>
    </citation>
    <scope>NUCLEOTIDE SEQUENCE [LARGE SCALE GENOMIC DNA]</scope>
    <source>
        <strain evidence="3 5">DSM 43852</strain>
    </source>
</reference>
<dbReference type="RefSeq" id="WP_068625049.1">
    <property type="nucleotide sequence ID" value="NZ_LRIE01000077.1"/>
</dbReference>
<dbReference type="AlphaFoldDB" id="A0A163R2S5"/>
<dbReference type="SMART" id="SM00829">
    <property type="entry name" value="PKS_ER"/>
    <property type="match status" value="1"/>
</dbReference>
<dbReference type="InterPro" id="IPR011032">
    <property type="entry name" value="GroES-like_sf"/>
</dbReference>
<evidence type="ECO:0000313" key="4">
    <source>
        <dbReference type="Proteomes" id="UP000076447"/>
    </source>
</evidence>
<proteinExistence type="predicted"/>
<dbReference type="GO" id="GO:0003960">
    <property type="term" value="F:quinone reductase (NADPH) activity"/>
    <property type="evidence" value="ECO:0007669"/>
    <property type="project" value="UniProtKB-EC"/>
</dbReference>
<dbReference type="SUPFAM" id="SSF51735">
    <property type="entry name" value="NAD(P)-binding Rossmann-fold domains"/>
    <property type="match status" value="1"/>
</dbReference>
<dbReference type="SUPFAM" id="SSF50129">
    <property type="entry name" value="GroES-like"/>
    <property type="match status" value="1"/>
</dbReference>
<dbReference type="Gene3D" id="3.40.50.720">
    <property type="entry name" value="NAD(P)-binding Rossmann-like Domain"/>
    <property type="match status" value="1"/>
</dbReference>
<organism evidence="2 4">
    <name type="scientific">Oerskovia enterophila</name>
    <dbReference type="NCBI Taxonomy" id="43678"/>
    <lineage>
        <taxon>Bacteria</taxon>
        <taxon>Bacillati</taxon>
        <taxon>Actinomycetota</taxon>
        <taxon>Actinomycetes</taxon>
        <taxon>Micrococcales</taxon>
        <taxon>Cellulomonadaceae</taxon>
        <taxon>Oerskovia</taxon>
    </lineage>
</organism>
<evidence type="ECO:0000259" key="1">
    <source>
        <dbReference type="SMART" id="SM00829"/>
    </source>
</evidence>
<dbReference type="InterPro" id="IPR036291">
    <property type="entry name" value="NAD(P)-bd_dom_sf"/>
</dbReference>
<dbReference type="STRING" id="43678.OJAG_26010"/>
<dbReference type="PANTHER" id="PTHR43482">
    <property type="entry name" value="PROTEIN AST1-RELATED"/>
    <property type="match status" value="1"/>
</dbReference>
<evidence type="ECO:0000313" key="3">
    <source>
        <dbReference type="EMBL" id="OCI32166.1"/>
    </source>
</evidence>
<dbReference type="CDD" id="cd05289">
    <property type="entry name" value="MDR_like_2"/>
    <property type="match status" value="1"/>
</dbReference>
<dbReference type="InterPro" id="IPR020843">
    <property type="entry name" value="ER"/>
</dbReference>
<dbReference type="EMBL" id="MAQA01000009">
    <property type="protein sequence ID" value="OCI32166.1"/>
    <property type="molecule type" value="Genomic_DNA"/>
</dbReference>
<keyword evidence="5" id="KW-1185">Reference proteome</keyword>
<accession>A0A163R2S5</accession>
<dbReference type="EC" id="1.6.5.5" evidence="2"/>